<protein>
    <recommendedName>
        <fullName evidence="4">DUF2158 domain-containing protein</fullName>
    </recommendedName>
</protein>
<dbReference type="EMBL" id="JAUJEB010000006">
    <property type="protein sequence ID" value="MDN5215343.1"/>
    <property type="molecule type" value="Genomic_DNA"/>
</dbReference>
<evidence type="ECO:0008006" key="4">
    <source>
        <dbReference type="Google" id="ProtNLM"/>
    </source>
</evidence>
<organism evidence="2 3">
    <name type="scientific">Agaribacillus aureus</name>
    <dbReference type="NCBI Taxonomy" id="3051825"/>
    <lineage>
        <taxon>Bacteria</taxon>
        <taxon>Pseudomonadati</taxon>
        <taxon>Bacteroidota</taxon>
        <taxon>Cytophagia</taxon>
        <taxon>Cytophagales</taxon>
        <taxon>Splendidivirgaceae</taxon>
        <taxon>Agaribacillus</taxon>
    </lineage>
</organism>
<keyword evidence="3" id="KW-1185">Reference proteome</keyword>
<comment type="caution">
    <text evidence="2">The sequence shown here is derived from an EMBL/GenBank/DDBJ whole genome shotgun (WGS) entry which is preliminary data.</text>
</comment>
<feature type="compositionally biased region" description="Basic and acidic residues" evidence="1">
    <location>
        <begin position="67"/>
        <end position="78"/>
    </location>
</feature>
<name>A0ABT8LGD4_9BACT</name>
<sequence>MNKFKIGDKVRLISGSDEMTVYAVFGLRLVECEWQGKEGKIYRNSFRPEYLEICENQAPENPGSTELGKEIQEDRSKS</sequence>
<accession>A0ABT8LGD4</accession>
<dbReference type="Proteomes" id="UP001172083">
    <property type="component" value="Unassembled WGS sequence"/>
</dbReference>
<dbReference type="RefSeq" id="WP_346760678.1">
    <property type="nucleotide sequence ID" value="NZ_JAUJEB010000006.1"/>
</dbReference>
<gene>
    <name evidence="2" type="ORF">QQ020_24905</name>
</gene>
<evidence type="ECO:0000313" key="2">
    <source>
        <dbReference type="EMBL" id="MDN5215343.1"/>
    </source>
</evidence>
<reference evidence="2" key="1">
    <citation type="submission" date="2023-06" db="EMBL/GenBank/DDBJ databases">
        <title>Genomic of Agaribacillus aureum.</title>
        <authorList>
            <person name="Wang G."/>
        </authorList>
    </citation>
    <scope>NUCLEOTIDE SEQUENCE</scope>
    <source>
        <strain evidence="2">BMA12</strain>
    </source>
</reference>
<feature type="region of interest" description="Disordered" evidence="1">
    <location>
        <begin position="57"/>
        <end position="78"/>
    </location>
</feature>
<evidence type="ECO:0000313" key="3">
    <source>
        <dbReference type="Proteomes" id="UP001172083"/>
    </source>
</evidence>
<proteinExistence type="predicted"/>
<evidence type="ECO:0000256" key="1">
    <source>
        <dbReference type="SAM" id="MobiDB-lite"/>
    </source>
</evidence>